<comment type="caution">
    <text evidence="2">The sequence shown here is derived from an EMBL/GenBank/DDBJ whole genome shotgun (WGS) entry which is preliminary data.</text>
</comment>
<protein>
    <recommendedName>
        <fullName evidence="4">F-box domain-containing protein</fullName>
    </recommendedName>
</protein>
<dbReference type="AlphaFoldDB" id="A0A433AVR9"/>
<organism evidence="2 3">
    <name type="scientific">Jimgerdemannia flammicorona</name>
    <dbReference type="NCBI Taxonomy" id="994334"/>
    <lineage>
        <taxon>Eukaryota</taxon>
        <taxon>Fungi</taxon>
        <taxon>Fungi incertae sedis</taxon>
        <taxon>Mucoromycota</taxon>
        <taxon>Mucoromycotina</taxon>
        <taxon>Endogonomycetes</taxon>
        <taxon>Endogonales</taxon>
        <taxon>Endogonaceae</taxon>
        <taxon>Jimgerdemannia</taxon>
    </lineage>
</organism>
<keyword evidence="3" id="KW-1185">Reference proteome</keyword>
<dbReference type="EMBL" id="RBNI01016650">
    <property type="protein sequence ID" value="RUP06785.1"/>
    <property type="molecule type" value="Genomic_DNA"/>
</dbReference>
<proteinExistence type="predicted"/>
<feature type="region of interest" description="Disordered" evidence="1">
    <location>
        <begin position="1"/>
        <end position="21"/>
    </location>
</feature>
<dbReference type="Gene3D" id="3.80.10.10">
    <property type="entry name" value="Ribonuclease Inhibitor"/>
    <property type="match status" value="1"/>
</dbReference>
<sequence length="501" mass="56943">MPRDIRQPSRRSGRLTGREPEFGGLAHHKRARHTITKPLPFEIWTQILQYIKIPHHPGDTDDVIGQYRSRSPFVAVSQSSQLLRACALPFIWKTLHLNLRGIDGPVTRLANRLNKHCSLGPELATRVCLVMRYDETVDPDAIATISDRIAWDRLRKLTLVYRGRKVVSAPCAVGRQMLENSCNITELHIDGTPDAVDLTLPLSLETVRLSLISPTCPQVPRLVLATLGLPRLQHLVLCLLRFIEIDAFTNALQTAGPQLRTLYIDRCQNLFGDHLVSALSMFCVNLTRLEIRQDETSRSSQDLVLPHLEYLRLQHTVPRLVLYQSLCSIQMEHEGGPFDDRFFKTVSDCCPNLQTLILDPLKKPQNVTSEIMCTFLKNCPMLRILTLLYINVCDQFLATCAEISTHLRLLHLCNFGFPLTGKDVKNVSAWKHLAKLIVSVSSGSFCPEFNSLIMALFGDKKVRFTDYPDTCINAGSSYEVYKLEPTYFHSTHWDFVKLIFR</sequence>
<dbReference type="Proteomes" id="UP000268093">
    <property type="component" value="Unassembled WGS sequence"/>
</dbReference>
<gene>
    <name evidence="2" type="ORF">BC936DRAFT_140217</name>
</gene>
<evidence type="ECO:0000313" key="2">
    <source>
        <dbReference type="EMBL" id="RUP06785.1"/>
    </source>
</evidence>
<reference evidence="2 3" key="1">
    <citation type="journal article" date="2018" name="New Phytol.">
        <title>Phylogenomics of Endogonaceae and evolution of mycorrhizas within Mucoromycota.</title>
        <authorList>
            <person name="Chang Y."/>
            <person name="Desiro A."/>
            <person name="Na H."/>
            <person name="Sandor L."/>
            <person name="Lipzen A."/>
            <person name="Clum A."/>
            <person name="Barry K."/>
            <person name="Grigoriev I.V."/>
            <person name="Martin F.M."/>
            <person name="Stajich J.E."/>
            <person name="Smith M.E."/>
            <person name="Bonito G."/>
            <person name="Spatafora J.W."/>
        </authorList>
    </citation>
    <scope>NUCLEOTIDE SEQUENCE [LARGE SCALE GENOMIC DNA]</scope>
    <source>
        <strain evidence="2 3">GMNB39</strain>
    </source>
</reference>
<evidence type="ECO:0000313" key="3">
    <source>
        <dbReference type="Proteomes" id="UP000268093"/>
    </source>
</evidence>
<evidence type="ECO:0008006" key="4">
    <source>
        <dbReference type="Google" id="ProtNLM"/>
    </source>
</evidence>
<evidence type="ECO:0000256" key="1">
    <source>
        <dbReference type="SAM" id="MobiDB-lite"/>
    </source>
</evidence>
<name>A0A433AVR9_9FUNG</name>
<accession>A0A433AVR9</accession>
<dbReference type="InterPro" id="IPR032675">
    <property type="entry name" value="LRR_dom_sf"/>
</dbReference>
<dbReference type="SUPFAM" id="SSF52047">
    <property type="entry name" value="RNI-like"/>
    <property type="match status" value="1"/>
</dbReference>